<keyword evidence="1" id="KW-0560">Oxidoreductase</keyword>
<evidence type="ECO:0000313" key="6">
    <source>
        <dbReference type="Proteomes" id="UP001139179"/>
    </source>
</evidence>
<comment type="caution">
    <text evidence="5">The sequence shown here is derived from an EMBL/GenBank/DDBJ whole genome shotgun (WGS) entry which is preliminary data.</text>
</comment>
<proteinExistence type="predicted"/>
<protein>
    <submittedName>
        <fullName evidence="5">Gfo/Idh/MocA family oxidoreductase</fullName>
    </submittedName>
</protein>
<dbReference type="GO" id="GO:0000166">
    <property type="term" value="F:nucleotide binding"/>
    <property type="evidence" value="ECO:0007669"/>
    <property type="project" value="InterPro"/>
</dbReference>
<evidence type="ECO:0000259" key="3">
    <source>
        <dbReference type="Pfam" id="PF01408"/>
    </source>
</evidence>
<accession>A0A9X2DPD9</accession>
<feature type="compositionally biased region" description="Basic and acidic residues" evidence="2">
    <location>
        <begin position="354"/>
        <end position="372"/>
    </location>
</feature>
<dbReference type="PANTHER" id="PTHR43818:SF11">
    <property type="entry name" value="BCDNA.GH03377"/>
    <property type="match status" value="1"/>
</dbReference>
<dbReference type="RefSeq" id="WP_251223253.1">
    <property type="nucleotide sequence ID" value="NZ_JAMBOL010000007.1"/>
</dbReference>
<organism evidence="5 6">
    <name type="scientific">Halalkalibacter oceani</name>
    <dbReference type="NCBI Taxonomy" id="1653776"/>
    <lineage>
        <taxon>Bacteria</taxon>
        <taxon>Bacillati</taxon>
        <taxon>Bacillota</taxon>
        <taxon>Bacilli</taxon>
        <taxon>Bacillales</taxon>
        <taxon>Bacillaceae</taxon>
        <taxon>Halalkalibacter</taxon>
    </lineage>
</organism>
<dbReference type="AlphaFoldDB" id="A0A9X2DPD9"/>
<dbReference type="PANTHER" id="PTHR43818">
    <property type="entry name" value="BCDNA.GH03377"/>
    <property type="match status" value="1"/>
</dbReference>
<dbReference type="Pfam" id="PF01408">
    <property type="entry name" value="GFO_IDH_MocA"/>
    <property type="match status" value="1"/>
</dbReference>
<dbReference type="InterPro" id="IPR050463">
    <property type="entry name" value="Gfo/Idh/MocA_oxidrdct_glycsds"/>
</dbReference>
<evidence type="ECO:0000256" key="2">
    <source>
        <dbReference type="SAM" id="MobiDB-lite"/>
    </source>
</evidence>
<dbReference type="InterPro" id="IPR055170">
    <property type="entry name" value="GFO_IDH_MocA-like_dom"/>
</dbReference>
<dbReference type="EMBL" id="JAMBOL010000007">
    <property type="protein sequence ID" value="MCM3714479.1"/>
    <property type="molecule type" value="Genomic_DNA"/>
</dbReference>
<feature type="domain" description="Gfo/Idh/MocA-like oxidoreductase N-terminal" evidence="3">
    <location>
        <begin position="1"/>
        <end position="115"/>
    </location>
</feature>
<name>A0A9X2DPD9_9BACI</name>
<dbReference type="SUPFAM" id="SSF55347">
    <property type="entry name" value="Glyceraldehyde-3-phosphate dehydrogenase-like, C-terminal domain"/>
    <property type="match status" value="1"/>
</dbReference>
<dbReference type="SUPFAM" id="SSF51735">
    <property type="entry name" value="NAD(P)-binding Rossmann-fold domains"/>
    <property type="match status" value="1"/>
</dbReference>
<dbReference type="InterPro" id="IPR000683">
    <property type="entry name" value="Gfo/Idh/MocA-like_OxRdtase_N"/>
</dbReference>
<gene>
    <name evidence="5" type="ORF">M3202_10305</name>
</gene>
<feature type="region of interest" description="Disordered" evidence="2">
    <location>
        <begin position="353"/>
        <end position="372"/>
    </location>
</feature>
<dbReference type="InterPro" id="IPR036291">
    <property type="entry name" value="NAD(P)-bd_dom_sf"/>
</dbReference>
<reference evidence="5" key="1">
    <citation type="submission" date="2022-05" db="EMBL/GenBank/DDBJ databases">
        <title>Comparative Genomics of Spacecraft Associated Microbes.</title>
        <authorList>
            <person name="Tran M.T."/>
            <person name="Wright A."/>
            <person name="Seuylemezian A."/>
            <person name="Eisen J."/>
            <person name="Coil D."/>
        </authorList>
    </citation>
    <scope>NUCLEOTIDE SEQUENCE</scope>
    <source>
        <strain evidence="5">214.1.1</strain>
    </source>
</reference>
<keyword evidence="6" id="KW-1185">Reference proteome</keyword>
<dbReference type="Gene3D" id="3.30.360.10">
    <property type="entry name" value="Dihydrodipicolinate Reductase, domain 2"/>
    <property type="match status" value="1"/>
</dbReference>
<feature type="domain" description="GFO/IDH/MocA-like oxidoreductase" evidence="4">
    <location>
        <begin position="127"/>
        <end position="262"/>
    </location>
</feature>
<dbReference type="Pfam" id="PF22725">
    <property type="entry name" value="GFO_IDH_MocA_C3"/>
    <property type="match status" value="1"/>
</dbReference>
<evidence type="ECO:0000259" key="4">
    <source>
        <dbReference type="Pfam" id="PF22725"/>
    </source>
</evidence>
<dbReference type="Proteomes" id="UP001139179">
    <property type="component" value="Unassembled WGS sequence"/>
</dbReference>
<sequence length="372" mass="41283">MKIGVIGCGNISSIYLENCQSFAEIDVKACADLHRTKAEQQAKKFGIPFVYTVEELLADQEIEVVINLTIPKVHAEVSRRVLEAGKHVYVEKPLAAELDEGEELVALAAQKGLRIGSAPDTFLGAGIQTCKKLIDEGAIGRPLAVTGFMLRPGHEWWHPDPAFFYERGGGPMFDMGPYYLTAFVQLLGPMKRVTCSASKAYSERVITSEPKYGEKIPVETPTYLAGTIEFQNGVIGTLITSFDTFAKTDYPNIEIFGTKGVLRVPDPNRFGGPVYVKKQGEEEWMEVELTHSYDYNARGLGVLDLVTAIRENREHRANGNVGLHVLEVMHGFHRAAEEGRHYTVKNQCDIPKPLPEEKKQAGFESAIKKVKE</sequence>
<dbReference type="Gene3D" id="3.40.50.720">
    <property type="entry name" value="NAD(P)-binding Rossmann-like Domain"/>
    <property type="match status" value="1"/>
</dbReference>
<evidence type="ECO:0000256" key="1">
    <source>
        <dbReference type="ARBA" id="ARBA00023002"/>
    </source>
</evidence>
<evidence type="ECO:0000313" key="5">
    <source>
        <dbReference type="EMBL" id="MCM3714479.1"/>
    </source>
</evidence>
<dbReference type="GO" id="GO:0016491">
    <property type="term" value="F:oxidoreductase activity"/>
    <property type="evidence" value="ECO:0007669"/>
    <property type="project" value="UniProtKB-KW"/>
</dbReference>